<feature type="transmembrane region" description="Helical" evidence="7">
    <location>
        <begin position="159"/>
        <end position="185"/>
    </location>
</feature>
<comment type="subcellular location">
    <subcellularLocation>
        <location evidence="1">Cell membrane</location>
        <topology evidence="1">Multi-pass membrane protein</topology>
    </subcellularLocation>
</comment>
<feature type="domain" description="Acyltransferase 3" evidence="8">
    <location>
        <begin position="17"/>
        <end position="351"/>
    </location>
</feature>
<feature type="transmembrane region" description="Helical" evidence="7">
    <location>
        <begin position="129"/>
        <end position="147"/>
    </location>
</feature>
<dbReference type="InterPro" id="IPR002656">
    <property type="entry name" value="Acyl_transf_3_dom"/>
</dbReference>
<dbReference type="PANTHER" id="PTHR40074:SF2">
    <property type="entry name" value="O-ACETYLTRANSFERASE WECH"/>
    <property type="match status" value="1"/>
</dbReference>
<feature type="transmembrane region" description="Helical" evidence="7">
    <location>
        <begin position="266"/>
        <end position="286"/>
    </location>
</feature>
<dbReference type="GO" id="GO:0005886">
    <property type="term" value="C:plasma membrane"/>
    <property type="evidence" value="ECO:0007669"/>
    <property type="project" value="UniProtKB-SubCell"/>
</dbReference>
<keyword evidence="5 7" id="KW-1133">Transmembrane helix</keyword>
<feature type="transmembrane region" description="Helical" evidence="7">
    <location>
        <begin position="12"/>
        <end position="33"/>
    </location>
</feature>
<comment type="similarity">
    <text evidence="2">Belongs to the acyltransferase 3 family.</text>
</comment>
<feature type="transmembrane region" description="Helical" evidence="7">
    <location>
        <begin position="307"/>
        <end position="326"/>
    </location>
</feature>
<evidence type="ECO:0000256" key="3">
    <source>
        <dbReference type="ARBA" id="ARBA00022475"/>
    </source>
</evidence>
<dbReference type="GO" id="GO:0016413">
    <property type="term" value="F:O-acetyltransferase activity"/>
    <property type="evidence" value="ECO:0007669"/>
    <property type="project" value="TreeGrafter"/>
</dbReference>
<dbReference type="Pfam" id="PF01757">
    <property type="entry name" value="Acyl_transf_3"/>
    <property type="match status" value="1"/>
</dbReference>
<keyword evidence="3" id="KW-1003">Cell membrane</keyword>
<name>A0A1I3P1W6_9BACL</name>
<evidence type="ECO:0000313" key="9">
    <source>
        <dbReference type="EMBL" id="SFJ15352.1"/>
    </source>
</evidence>
<reference evidence="10" key="1">
    <citation type="submission" date="2016-10" db="EMBL/GenBank/DDBJ databases">
        <authorList>
            <person name="Varghese N."/>
            <person name="Submissions S."/>
        </authorList>
    </citation>
    <scope>NUCLEOTIDE SEQUENCE [LARGE SCALE GENOMIC DNA]</scope>
    <source>
        <strain evidence="10">OK042</strain>
    </source>
</reference>
<gene>
    <name evidence="9" type="ORF">SAMN05518846_102231</name>
</gene>
<proteinExistence type="inferred from homology"/>
<evidence type="ECO:0000256" key="2">
    <source>
        <dbReference type="ARBA" id="ARBA00007400"/>
    </source>
</evidence>
<keyword evidence="9" id="KW-0808">Transferase</keyword>
<organism evidence="9 10">
    <name type="scientific">Brevibacillus centrosporus</name>
    <dbReference type="NCBI Taxonomy" id="54910"/>
    <lineage>
        <taxon>Bacteria</taxon>
        <taxon>Bacillati</taxon>
        <taxon>Bacillota</taxon>
        <taxon>Bacilli</taxon>
        <taxon>Bacillales</taxon>
        <taxon>Paenibacillaceae</taxon>
        <taxon>Brevibacillus</taxon>
    </lineage>
</organism>
<feature type="transmembrane region" description="Helical" evidence="7">
    <location>
        <begin position="45"/>
        <end position="70"/>
    </location>
</feature>
<evidence type="ECO:0000256" key="1">
    <source>
        <dbReference type="ARBA" id="ARBA00004651"/>
    </source>
</evidence>
<dbReference type="Proteomes" id="UP000198915">
    <property type="component" value="Unassembled WGS sequence"/>
</dbReference>
<keyword evidence="4 7" id="KW-0812">Transmembrane</keyword>
<evidence type="ECO:0000259" key="8">
    <source>
        <dbReference type="Pfam" id="PF01757"/>
    </source>
</evidence>
<keyword evidence="9" id="KW-0012">Acyltransferase</keyword>
<evidence type="ECO:0000313" key="10">
    <source>
        <dbReference type="Proteomes" id="UP000198915"/>
    </source>
</evidence>
<feature type="transmembrane region" description="Helical" evidence="7">
    <location>
        <begin position="332"/>
        <end position="351"/>
    </location>
</feature>
<dbReference type="STRING" id="1884381.SAMN05518846_102231"/>
<sequence>MNTNRKGTFQDLNALFVFGACTVLIIHILGFFVENQTDYPWNGDIEAISLILLRFGRSLFIFATGMLLFYWHQKKQMDWAAFWRKRWRVIVLPYIIWTAIFTGFQLQTINPVELAGPFFHSLFTGSSFYHLYYIPLYLQLNLLFFLTKPWIERYLSLKMLGVLFLGQIGLYMLYQALFVDSLWAIDWSANAFLGMIQHSYVAGQNYFYMYIFTFALGAYAGLHVEEWRAWTTRLRLVAYVVTIVSGAVIMTKYLNGSKSYAESLNIFDPLYLIYTLSFLVAFYSLSRYLGSLPTLGAWLSRLAKQNMAIYIVHPLILFLLESYVIFRLDWSTPILMLAMFVITPPLCIFLYEHTLISHWTRGGRPKPKSKAVYRVEAHKA</sequence>
<dbReference type="RefSeq" id="WP_092266748.1">
    <property type="nucleotide sequence ID" value="NZ_FORT01000002.1"/>
</dbReference>
<dbReference type="AlphaFoldDB" id="A0A1I3P1W6"/>
<dbReference type="GO" id="GO:0009246">
    <property type="term" value="P:enterobacterial common antigen biosynthetic process"/>
    <property type="evidence" value="ECO:0007669"/>
    <property type="project" value="TreeGrafter"/>
</dbReference>
<evidence type="ECO:0000256" key="6">
    <source>
        <dbReference type="ARBA" id="ARBA00023136"/>
    </source>
</evidence>
<feature type="transmembrane region" description="Helical" evidence="7">
    <location>
        <begin position="236"/>
        <end position="254"/>
    </location>
</feature>
<protein>
    <submittedName>
        <fullName evidence="9">Membrane-bound acyltransferase YfiQ, involved in biofilm formation</fullName>
    </submittedName>
</protein>
<keyword evidence="6 7" id="KW-0472">Membrane</keyword>
<dbReference type="EMBL" id="FORT01000002">
    <property type="protein sequence ID" value="SFJ15352.1"/>
    <property type="molecule type" value="Genomic_DNA"/>
</dbReference>
<feature type="transmembrane region" description="Helical" evidence="7">
    <location>
        <begin position="205"/>
        <end position="224"/>
    </location>
</feature>
<dbReference type="PANTHER" id="PTHR40074">
    <property type="entry name" value="O-ACETYLTRANSFERASE WECH"/>
    <property type="match status" value="1"/>
</dbReference>
<accession>A0A1I3P1W6</accession>
<keyword evidence="10" id="KW-1185">Reference proteome</keyword>
<evidence type="ECO:0000256" key="5">
    <source>
        <dbReference type="ARBA" id="ARBA00022989"/>
    </source>
</evidence>
<evidence type="ECO:0000256" key="7">
    <source>
        <dbReference type="SAM" id="Phobius"/>
    </source>
</evidence>
<evidence type="ECO:0000256" key="4">
    <source>
        <dbReference type="ARBA" id="ARBA00022692"/>
    </source>
</evidence>
<feature type="transmembrane region" description="Helical" evidence="7">
    <location>
        <begin position="91"/>
        <end position="109"/>
    </location>
</feature>